<evidence type="ECO:0000256" key="1">
    <source>
        <dbReference type="ARBA" id="ARBA00022448"/>
    </source>
</evidence>
<evidence type="ECO:0000256" key="5">
    <source>
        <dbReference type="ARBA" id="ARBA00022683"/>
    </source>
</evidence>
<gene>
    <name evidence="9" type="ORF">N1028_02980</name>
</gene>
<dbReference type="GO" id="GO:0009401">
    <property type="term" value="P:phosphoenolpyruvate-dependent sugar phosphotransferase system"/>
    <property type="evidence" value="ECO:0007669"/>
    <property type="project" value="UniProtKB-KW"/>
</dbReference>
<accession>A0AA42BSJ2</accession>
<proteinExistence type="predicted"/>
<dbReference type="Pfam" id="PF02302">
    <property type="entry name" value="PTS_IIB"/>
    <property type="match status" value="1"/>
</dbReference>
<feature type="modified residue" description="Phosphocysteine; by EIIA" evidence="7">
    <location>
        <position position="19"/>
    </location>
</feature>
<name>A0AA42BSJ2_9MICO</name>
<keyword evidence="4" id="KW-0808">Transferase</keyword>
<dbReference type="InterPro" id="IPR036095">
    <property type="entry name" value="PTS_EIIB-like_sf"/>
</dbReference>
<dbReference type="AlphaFoldDB" id="A0AA42BSJ2"/>
<dbReference type="GO" id="GO:0016301">
    <property type="term" value="F:kinase activity"/>
    <property type="evidence" value="ECO:0007669"/>
    <property type="project" value="UniProtKB-KW"/>
</dbReference>
<dbReference type="GO" id="GO:0008982">
    <property type="term" value="F:protein-N(PI)-phosphohistidine-sugar phosphotransferase activity"/>
    <property type="evidence" value="ECO:0007669"/>
    <property type="project" value="InterPro"/>
</dbReference>
<keyword evidence="5" id="KW-0598">Phosphotransferase system</keyword>
<dbReference type="Proteomes" id="UP001165587">
    <property type="component" value="Unassembled WGS sequence"/>
</dbReference>
<evidence type="ECO:0000256" key="3">
    <source>
        <dbReference type="ARBA" id="ARBA00022597"/>
    </source>
</evidence>
<evidence type="ECO:0000256" key="6">
    <source>
        <dbReference type="ARBA" id="ARBA00022777"/>
    </source>
</evidence>
<protein>
    <submittedName>
        <fullName evidence="9">PTS sugar transporter</fullName>
    </submittedName>
</protein>
<keyword evidence="1" id="KW-0813">Transport</keyword>
<keyword evidence="3 9" id="KW-0762">Sugar transport</keyword>
<dbReference type="SUPFAM" id="SSF52794">
    <property type="entry name" value="PTS system IIB component-like"/>
    <property type="match status" value="1"/>
</dbReference>
<feature type="domain" description="PTS EIIB type-3" evidence="8">
    <location>
        <begin position="12"/>
        <end position="117"/>
    </location>
</feature>
<keyword evidence="10" id="KW-1185">Reference proteome</keyword>
<dbReference type="InterPro" id="IPR003501">
    <property type="entry name" value="PTS_EIIB_2/3"/>
</dbReference>
<evidence type="ECO:0000256" key="4">
    <source>
        <dbReference type="ARBA" id="ARBA00022679"/>
    </source>
</evidence>
<evidence type="ECO:0000256" key="7">
    <source>
        <dbReference type="PROSITE-ProRule" id="PRU00423"/>
    </source>
</evidence>
<evidence type="ECO:0000259" key="8">
    <source>
        <dbReference type="PROSITE" id="PS51100"/>
    </source>
</evidence>
<evidence type="ECO:0000256" key="2">
    <source>
        <dbReference type="ARBA" id="ARBA00022553"/>
    </source>
</evidence>
<dbReference type="Gene3D" id="3.40.50.2300">
    <property type="match status" value="1"/>
</dbReference>
<dbReference type="PROSITE" id="PS51100">
    <property type="entry name" value="PTS_EIIB_TYPE_3"/>
    <property type="match status" value="1"/>
</dbReference>
<dbReference type="InterPro" id="IPR013012">
    <property type="entry name" value="PTS_EIIB_3"/>
</dbReference>
<evidence type="ECO:0000313" key="10">
    <source>
        <dbReference type="Proteomes" id="UP001165587"/>
    </source>
</evidence>
<dbReference type="EMBL" id="JANLCK010000001">
    <property type="protein sequence ID" value="MCS5724852.1"/>
    <property type="molecule type" value="Genomic_DNA"/>
</dbReference>
<evidence type="ECO:0000313" key="9">
    <source>
        <dbReference type="EMBL" id="MCS5724852.1"/>
    </source>
</evidence>
<organism evidence="9 10">
    <name type="scientific">Herbiconiux oxytropis</name>
    <dbReference type="NCBI Taxonomy" id="2970915"/>
    <lineage>
        <taxon>Bacteria</taxon>
        <taxon>Bacillati</taxon>
        <taxon>Actinomycetota</taxon>
        <taxon>Actinomycetes</taxon>
        <taxon>Micrococcales</taxon>
        <taxon>Microbacteriaceae</taxon>
        <taxon>Herbiconiux</taxon>
    </lineage>
</organism>
<comment type="caution">
    <text evidence="9">The sequence shown here is derived from an EMBL/GenBank/DDBJ whole genome shotgun (WGS) entry which is preliminary data.</text>
</comment>
<keyword evidence="2" id="KW-0597">Phosphoprotein</keyword>
<keyword evidence="6" id="KW-0418">Kinase</keyword>
<dbReference type="RefSeq" id="WP_259525291.1">
    <property type="nucleotide sequence ID" value="NZ_JANLCK010000001.1"/>
</dbReference>
<reference evidence="9" key="1">
    <citation type="submission" date="2022-08" db="EMBL/GenBank/DDBJ databases">
        <authorList>
            <person name="Deng Y."/>
            <person name="Han X.-F."/>
            <person name="Zhang Y.-Q."/>
        </authorList>
    </citation>
    <scope>NUCLEOTIDE SEQUENCE</scope>
    <source>
        <strain evidence="9">CPCC 203407</strain>
    </source>
</reference>
<sequence length="123" mass="12875">MKIEAGREEACVDKVLIVCGAGASSTFLALRLRRVARDRDLDLIVEAGTLPDVNERLAATSVLMVGPHLFAQFEELNRRAAAVGARAALLPDTVFGPEGAEIAADIVTGLLGAPRGPQNIAQG</sequence>